<name>A0A380WH53_AMIAI</name>
<evidence type="ECO:0000256" key="2">
    <source>
        <dbReference type="ARBA" id="ARBA00022448"/>
    </source>
</evidence>
<dbReference type="SUPFAM" id="SSF90123">
    <property type="entry name" value="ABC transporter transmembrane region"/>
    <property type="match status" value="1"/>
</dbReference>
<evidence type="ECO:0000259" key="9">
    <source>
        <dbReference type="PROSITE" id="PS50893"/>
    </source>
</evidence>
<evidence type="ECO:0000313" key="11">
    <source>
        <dbReference type="EMBL" id="SUU88309.1"/>
    </source>
</evidence>
<dbReference type="Proteomes" id="UP000254701">
    <property type="component" value="Unassembled WGS sequence"/>
</dbReference>
<feature type="domain" description="ABC transmembrane type-1" evidence="10">
    <location>
        <begin position="49"/>
        <end position="346"/>
    </location>
</feature>
<dbReference type="GO" id="GO:0005886">
    <property type="term" value="C:plasma membrane"/>
    <property type="evidence" value="ECO:0007669"/>
    <property type="project" value="UniProtKB-SubCell"/>
</dbReference>
<dbReference type="InterPro" id="IPR050835">
    <property type="entry name" value="ABC_transporter_sub-D"/>
</dbReference>
<dbReference type="PROSITE" id="PS50893">
    <property type="entry name" value="ABC_TRANSPORTER_2"/>
    <property type="match status" value="1"/>
</dbReference>
<keyword evidence="6 8" id="KW-1133">Transmembrane helix</keyword>
<evidence type="ECO:0000256" key="4">
    <source>
        <dbReference type="ARBA" id="ARBA00022741"/>
    </source>
</evidence>
<dbReference type="Gene3D" id="1.20.1560.10">
    <property type="entry name" value="ABC transporter type 1, transmembrane domain"/>
    <property type="match status" value="1"/>
</dbReference>
<gene>
    <name evidence="11" type="primary">yddA_3</name>
    <name evidence="11" type="ORF">NCTC10684_01519</name>
</gene>
<dbReference type="GO" id="GO:0016887">
    <property type="term" value="F:ATP hydrolysis activity"/>
    <property type="evidence" value="ECO:0007669"/>
    <property type="project" value="InterPro"/>
</dbReference>
<dbReference type="GO" id="GO:0005524">
    <property type="term" value="F:ATP binding"/>
    <property type="evidence" value="ECO:0007669"/>
    <property type="project" value="UniProtKB-KW"/>
</dbReference>
<comment type="subcellular location">
    <subcellularLocation>
        <location evidence="1">Cell membrane</location>
        <topology evidence="1">Multi-pass membrane protein</topology>
    </subcellularLocation>
</comment>
<evidence type="ECO:0000256" key="8">
    <source>
        <dbReference type="SAM" id="Phobius"/>
    </source>
</evidence>
<dbReference type="InterPro" id="IPR036640">
    <property type="entry name" value="ABC1_TM_sf"/>
</dbReference>
<organism evidence="11 12">
    <name type="scientific">Aminobacter aminovorans</name>
    <name type="common">Chelatobacter heintzii</name>
    <dbReference type="NCBI Taxonomy" id="83263"/>
    <lineage>
        <taxon>Bacteria</taxon>
        <taxon>Pseudomonadati</taxon>
        <taxon>Pseudomonadota</taxon>
        <taxon>Alphaproteobacteria</taxon>
        <taxon>Hyphomicrobiales</taxon>
        <taxon>Phyllobacteriaceae</taxon>
        <taxon>Aminobacter</taxon>
    </lineage>
</organism>
<dbReference type="Gene3D" id="3.40.50.300">
    <property type="entry name" value="P-loop containing nucleotide triphosphate hydrolases"/>
    <property type="match status" value="1"/>
</dbReference>
<dbReference type="Pfam" id="PF00005">
    <property type="entry name" value="ABC_tran"/>
    <property type="match status" value="1"/>
</dbReference>
<feature type="transmembrane region" description="Helical" evidence="8">
    <location>
        <begin position="82"/>
        <end position="102"/>
    </location>
</feature>
<dbReference type="InterPro" id="IPR027417">
    <property type="entry name" value="P-loop_NTPase"/>
</dbReference>
<dbReference type="SUPFAM" id="SSF52540">
    <property type="entry name" value="P-loop containing nucleoside triphosphate hydrolases"/>
    <property type="match status" value="1"/>
</dbReference>
<evidence type="ECO:0000256" key="3">
    <source>
        <dbReference type="ARBA" id="ARBA00022692"/>
    </source>
</evidence>
<accession>A0A380WH53</accession>
<feature type="transmembrane region" description="Helical" evidence="8">
    <location>
        <begin position="42"/>
        <end position="62"/>
    </location>
</feature>
<dbReference type="InterPro" id="IPR011527">
    <property type="entry name" value="ABC1_TM_dom"/>
</dbReference>
<evidence type="ECO:0000256" key="7">
    <source>
        <dbReference type="ARBA" id="ARBA00023136"/>
    </source>
</evidence>
<protein>
    <submittedName>
        <fullName evidence="11">CDS102</fullName>
    </submittedName>
</protein>
<keyword evidence="4" id="KW-0547">Nucleotide-binding</keyword>
<feature type="domain" description="ABC transporter" evidence="9">
    <location>
        <begin position="384"/>
        <end position="601"/>
    </location>
</feature>
<dbReference type="AlphaFoldDB" id="A0A380WH53"/>
<dbReference type="RefSeq" id="WP_115733654.1">
    <property type="nucleotide sequence ID" value="NZ_BAAAVY010000010.1"/>
</dbReference>
<dbReference type="GO" id="GO:0140359">
    <property type="term" value="F:ABC-type transporter activity"/>
    <property type="evidence" value="ECO:0007669"/>
    <property type="project" value="InterPro"/>
</dbReference>
<reference evidence="11 12" key="1">
    <citation type="submission" date="2018-06" db="EMBL/GenBank/DDBJ databases">
        <authorList>
            <consortium name="Pathogen Informatics"/>
            <person name="Doyle S."/>
        </authorList>
    </citation>
    <scope>NUCLEOTIDE SEQUENCE [LARGE SCALE GENOMIC DNA]</scope>
    <source>
        <strain evidence="11 12">NCTC10684</strain>
    </source>
</reference>
<keyword evidence="7 8" id="KW-0472">Membrane</keyword>
<dbReference type="InterPro" id="IPR003593">
    <property type="entry name" value="AAA+_ATPase"/>
</dbReference>
<evidence type="ECO:0000256" key="5">
    <source>
        <dbReference type="ARBA" id="ARBA00022840"/>
    </source>
</evidence>
<dbReference type="Pfam" id="PF06472">
    <property type="entry name" value="ABC_membrane_2"/>
    <property type="match status" value="1"/>
</dbReference>
<dbReference type="PANTHER" id="PTHR11384">
    <property type="entry name" value="ATP-BINDING CASSETTE, SUB-FAMILY D MEMBER"/>
    <property type="match status" value="1"/>
</dbReference>
<feature type="transmembrane region" description="Helical" evidence="8">
    <location>
        <begin position="202"/>
        <end position="222"/>
    </location>
</feature>
<dbReference type="EMBL" id="UFSM01000001">
    <property type="protein sequence ID" value="SUU88309.1"/>
    <property type="molecule type" value="Genomic_DNA"/>
</dbReference>
<dbReference type="InterPro" id="IPR003439">
    <property type="entry name" value="ABC_transporter-like_ATP-bd"/>
</dbReference>
<evidence type="ECO:0000313" key="12">
    <source>
        <dbReference type="Proteomes" id="UP000254701"/>
    </source>
</evidence>
<dbReference type="SMART" id="SM00382">
    <property type="entry name" value="AAA"/>
    <property type="match status" value="1"/>
</dbReference>
<keyword evidence="2" id="KW-0813">Transport</keyword>
<evidence type="ECO:0000259" key="10">
    <source>
        <dbReference type="PROSITE" id="PS50929"/>
    </source>
</evidence>
<keyword evidence="3 8" id="KW-0812">Transmembrane</keyword>
<dbReference type="OrthoDB" id="9810134at2"/>
<dbReference type="PROSITE" id="PS50929">
    <property type="entry name" value="ABC_TM1F"/>
    <property type="match status" value="1"/>
</dbReference>
<dbReference type="CDD" id="cd03223">
    <property type="entry name" value="ABCD_peroxisomal_ALDP"/>
    <property type="match status" value="1"/>
</dbReference>
<sequence length="601" mass="65874">MPGQSFIQTNREPLAADVDGGFFDHLRMARQALAGSPVRRTLVWPGLSILAVILATSAGQIVLNRWNKPFYDALENRDLDAFLHQLTIFAAIAGCLLVLNVGQQWLNQMIRLKLREGLTLDLITEWLRPGRAFRLANAGAVGVNPDQRMQQDAGHLADLTTDLAIGLLQASILLVSFVGVLWSLSSGFVFHISERSFSIPGYMVWAAIVYAGSASLLSWLVGRPLISQNAERYSREAELRFSMVRINQNIDAISLARGEADEKRRLELDLAGVLTALRRIFTTQINLGWVTDGYGWFTVVAPILVAAPVYFAGDISFGGLMMAVSAFNQVHASLRWFINNVGAIADWRATLMRVGVIRQVLVATDTLHDEQQRIDIGESSDGSLAFEDVELVSPSGCIRLSEPHVRVGPGERLQVTGEAGAGKTLLFRALAGLWPWGKGRIELPAGKQIAFLPRISYLPPGTLREVLAYPASGAVLKDKDFAEALAAVGLERLATSLDRVAPWNEELTSDELRLVAFARLRLRKPDWVIVDEAFETLDAAAHSRVKDMFEGELADTGVVYFGPHRHNGGLFGRTVHLAKDKRGPVLKPVRIKDVAKAAAPA</sequence>
<evidence type="ECO:0000256" key="6">
    <source>
        <dbReference type="ARBA" id="ARBA00022989"/>
    </source>
</evidence>
<dbReference type="PANTHER" id="PTHR11384:SF59">
    <property type="entry name" value="LYSOSOMAL COBALAMIN TRANSPORTER ABCD4"/>
    <property type="match status" value="1"/>
</dbReference>
<feature type="transmembrane region" description="Helical" evidence="8">
    <location>
        <begin position="163"/>
        <end position="182"/>
    </location>
</feature>
<keyword evidence="5" id="KW-0067">ATP-binding</keyword>
<evidence type="ECO:0000256" key="1">
    <source>
        <dbReference type="ARBA" id="ARBA00004651"/>
    </source>
</evidence>
<proteinExistence type="predicted"/>